<dbReference type="Proteomes" id="UP000076842">
    <property type="component" value="Unassembled WGS sequence"/>
</dbReference>
<dbReference type="EMBL" id="KV423948">
    <property type="protein sequence ID" value="KZT58735.1"/>
    <property type="molecule type" value="Genomic_DNA"/>
</dbReference>
<dbReference type="SUPFAM" id="SSF56801">
    <property type="entry name" value="Acetyl-CoA synthetase-like"/>
    <property type="match status" value="1"/>
</dbReference>
<sequence length="353" mass="38446">MVLAIIRSGFVAFPMSTRNSAPALEHLIRATSCRYIFGSVHTPNAPASVLQETTASVLSHIPPLHLLGVPEYVDLYPRLGQQPVSPYNTNDDPLHAHQSLSVRSYPQYANISKDNVVFYLQSSGSTNFPKPIPSTHKSWIGECRDVDTGGFDMVGSRWGVMGLPPFHGMGVCLMLGASAACGSISVMFNPSSPIILPTPENVIAACKRGKAAYLLVVPSMCVDWSHDKDAVKQSAMMKGVLYGGGLLPKETGDQLVKAGVKLAIEYGSTEAGLLLKFGMERYEPADWEYGERYPTMQAELVPEGNGLHRLIVDTHPIAVSNQPGTRAFDTSHLLKEHPTRKGFWKVIGRVQMT</sequence>
<dbReference type="GO" id="GO:0006631">
    <property type="term" value="P:fatty acid metabolic process"/>
    <property type="evidence" value="ECO:0007669"/>
    <property type="project" value="TreeGrafter"/>
</dbReference>
<name>A0A165H110_9BASI</name>
<protein>
    <submittedName>
        <fullName evidence="3">Acetyl-CoA synthetase-like protein</fullName>
    </submittedName>
</protein>
<accession>A0A165H110</accession>
<reference evidence="3 4" key="1">
    <citation type="journal article" date="2016" name="Mol. Biol. Evol.">
        <title>Comparative Genomics of Early-Diverging Mushroom-Forming Fungi Provides Insights into the Origins of Lignocellulose Decay Capabilities.</title>
        <authorList>
            <person name="Nagy L.G."/>
            <person name="Riley R."/>
            <person name="Tritt A."/>
            <person name="Adam C."/>
            <person name="Daum C."/>
            <person name="Floudas D."/>
            <person name="Sun H."/>
            <person name="Yadav J.S."/>
            <person name="Pangilinan J."/>
            <person name="Larsson K.H."/>
            <person name="Matsuura K."/>
            <person name="Barry K."/>
            <person name="Labutti K."/>
            <person name="Kuo R."/>
            <person name="Ohm R.A."/>
            <person name="Bhattacharya S.S."/>
            <person name="Shirouzu T."/>
            <person name="Yoshinaga Y."/>
            <person name="Martin F.M."/>
            <person name="Grigoriev I.V."/>
            <person name="Hibbett D.S."/>
        </authorList>
    </citation>
    <scope>NUCLEOTIDE SEQUENCE [LARGE SCALE GENOMIC DNA]</scope>
    <source>
        <strain evidence="3 4">HHB12733</strain>
    </source>
</reference>
<evidence type="ECO:0000259" key="2">
    <source>
        <dbReference type="Pfam" id="PF00501"/>
    </source>
</evidence>
<comment type="similarity">
    <text evidence="1">Belongs to the ATP-dependent AMP-binding enzyme family.</text>
</comment>
<dbReference type="InParanoid" id="A0A165H110"/>
<evidence type="ECO:0000256" key="1">
    <source>
        <dbReference type="ARBA" id="ARBA00006432"/>
    </source>
</evidence>
<evidence type="ECO:0000313" key="4">
    <source>
        <dbReference type="Proteomes" id="UP000076842"/>
    </source>
</evidence>
<dbReference type="InterPro" id="IPR000873">
    <property type="entry name" value="AMP-dep_synth/lig_dom"/>
</dbReference>
<dbReference type="GO" id="GO:0031956">
    <property type="term" value="F:medium-chain fatty acid-CoA ligase activity"/>
    <property type="evidence" value="ECO:0007669"/>
    <property type="project" value="TreeGrafter"/>
</dbReference>
<dbReference type="InterPro" id="IPR042099">
    <property type="entry name" value="ANL_N_sf"/>
</dbReference>
<dbReference type="Gene3D" id="3.40.50.12780">
    <property type="entry name" value="N-terminal domain of ligase-like"/>
    <property type="match status" value="1"/>
</dbReference>
<dbReference type="PANTHER" id="PTHR43201:SF8">
    <property type="entry name" value="ACYL-COA SYNTHETASE FAMILY MEMBER 3"/>
    <property type="match status" value="1"/>
</dbReference>
<dbReference type="Pfam" id="PF00501">
    <property type="entry name" value="AMP-binding"/>
    <property type="match status" value="1"/>
</dbReference>
<feature type="domain" description="AMP-dependent synthetase/ligase" evidence="2">
    <location>
        <begin position="2"/>
        <end position="287"/>
    </location>
</feature>
<dbReference type="AlphaFoldDB" id="A0A165H110"/>
<dbReference type="STRING" id="1353952.A0A165H110"/>
<proteinExistence type="inferred from homology"/>
<organism evidence="3 4">
    <name type="scientific">Calocera cornea HHB12733</name>
    <dbReference type="NCBI Taxonomy" id="1353952"/>
    <lineage>
        <taxon>Eukaryota</taxon>
        <taxon>Fungi</taxon>
        <taxon>Dikarya</taxon>
        <taxon>Basidiomycota</taxon>
        <taxon>Agaricomycotina</taxon>
        <taxon>Dacrymycetes</taxon>
        <taxon>Dacrymycetales</taxon>
        <taxon>Dacrymycetaceae</taxon>
        <taxon>Calocera</taxon>
    </lineage>
</organism>
<dbReference type="PANTHER" id="PTHR43201">
    <property type="entry name" value="ACYL-COA SYNTHETASE"/>
    <property type="match status" value="1"/>
</dbReference>
<evidence type="ECO:0000313" key="3">
    <source>
        <dbReference type="EMBL" id="KZT58735.1"/>
    </source>
</evidence>
<gene>
    <name evidence="3" type="ORF">CALCODRAFT_232734</name>
</gene>
<dbReference type="OrthoDB" id="429813at2759"/>
<keyword evidence="4" id="KW-1185">Reference proteome</keyword>